<comment type="similarity">
    <text evidence="1">Belongs to the tumor necrosis factor family.</text>
</comment>
<dbReference type="GO" id="GO:0016020">
    <property type="term" value="C:membrane"/>
    <property type="evidence" value="ECO:0007669"/>
    <property type="project" value="InterPro"/>
</dbReference>
<name>A0AAV4H3Z9_9GAST</name>
<dbReference type="GO" id="GO:0005164">
    <property type="term" value="F:tumor necrosis factor receptor binding"/>
    <property type="evidence" value="ECO:0007669"/>
    <property type="project" value="InterPro"/>
</dbReference>
<reference evidence="5 6" key="1">
    <citation type="journal article" date="2021" name="Elife">
        <title>Chloroplast acquisition without the gene transfer in kleptoplastic sea slugs, Plakobranchus ocellatus.</title>
        <authorList>
            <person name="Maeda T."/>
            <person name="Takahashi S."/>
            <person name="Yoshida T."/>
            <person name="Shimamura S."/>
            <person name="Takaki Y."/>
            <person name="Nagai Y."/>
            <person name="Toyoda A."/>
            <person name="Suzuki Y."/>
            <person name="Arimoto A."/>
            <person name="Ishii H."/>
            <person name="Satoh N."/>
            <person name="Nishiyama T."/>
            <person name="Hasebe M."/>
            <person name="Maruyama T."/>
            <person name="Minagawa J."/>
            <person name="Obokata J."/>
            <person name="Shigenobu S."/>
        </authorList>
    </citation>
    <scope>NUCLEOTIDE SEQUENCE [LARGE SCALE GENOMIC DNA]</scope>
</reference>
<feature type="region of interest" description="Disordered" evidence="2">
    <location>
        <begin position="1"/>
        <end position="24"/>
    </location>
</feature>
<evidence type="ECO:0000313" key="5">
    <source>
        <dbReference type="EMBL" id="GFR91265.1"/>
    </source>
</evidence>
<dbReference type="Pfam" id="PF00229">
    <property type="entry name" value="TNF"/>
    <property type="match status" value="1"/>
</dbReference>
<evidence type="ECO:0000313" key="6">
    <source>
        <dbReference type="Proteomes" id="UP000762676"/>
    </source>
</evidence>
<feature type="transmembrane region" description="Helical" evidence="3">
    <location>
        <begin position="44"/>
        <end position="65"/>
    </location>
</feature>
<dbReference type="AlphaFoldDB" id="A0AAV4H3Z9"/>
<dbReference type="SUPFAM" id="SSF49842">
    <property type="entry name" value="TNF-like"/>
    <property type="match status" value="1"/>
</dbReference>
<sequence length="315" mass="34867">MALNEKTHRRHLSDDPVSGDDSANDRIVYHQRGGVDSNAHQSSVVLLASVSLVLIVGMMMLAVILTPPDSLRQTRSHACVPCASLPEAFLANATNSTIQRRQLADGEECCIKTSTLLSLVLRLQQTLASNSITQYKTLSSPAFAHKRFYRGLMSPKKASKIDPLITFTNMVGCRFLPNDTRYEEIEIESHQKVHIADGGVQIIYGGLYYVYLTILIKPRTMRPCKLLESQPFTAYLERRVLAGKNPNLRWSRRVLEIKQTCCASCVDPLESRHTSGLFVLKPGDEIGVTILSHSLVDFTVDGSTLGLVKLGEIDA</sequence>
<dbReference type="GO" id="GO:0006955">
    <property type="term" value="P:immune response"/>
    <property type="evidence" value="ECO:0007669"/>
    <property type="project" value="InterPro"/>
</dbReference>
<dbReference type="InterPro" id="IPR006052">
    <property type="entry name" value="TNF_dom"/>
</dbReference>
<keyword evidence="3" id="KW-0472">Membrane</keyword>
<organism evidence="5 6">
    <name type="scientific">Elysia marginata</name>
    <dbReference type="NCBI Taxonomy" id="1093978"/>
    <lineage>
        <taxon>Eukaryota</taxon>
        <taxon>Metazoa</taxon>
        <taxon>Spiralia</taxon>
        <taxon>Lophotrochozoa</taxon>
        <taxon>Mollusca</taxon>
        <taxon>Gastropoda</taxon>
        <taxon>Heterobranchia</taxon>
        <taxon>Euthyneura</taxon>
        <taxon>Panpulmonata</taxon>
        <taxon>Sacoglossa</taxon>
        <taxon>Placobranchoidea</taxon>
        <taxon>Plakobranchidae</taxon>
        <taxon>Elysia</taxon>
    </lineage>
</organism>
<dbReference type="Gene3D" id="2.60.120.40">
    <property type="match status" value="1"/>
</dbReference>
<dbReference type="InterPro" id="IPR008983">
    <property type="entry name" value="Tumour_necrosis_fac-like_dom"/>
</dbReference>
<keyword evidence="3" id="KW-0812">Transmembrane</keyword>
<feature type="domain" description="THD" evidence="4">
    <location>
        <begin position="190"/>
        <end position="310"/>
    </location>
</feature>
<evidence type="ECO:0000256" key="3">
    <source>
        <dbReference type="SAM" id="Phobius"/>
    </source>
</evidence>
<gene>
    <name evidence="5" type="ORF">ElyMa_002588500</name>
</gene>
<evidence type="ECO:0000256" key="2">
    <source>
        <dbReference type="SAM" id="MobiDB-lite"/>
    </source>
</evidence>
<protein>
    <recommendedName>
        <fullName evidence="4">THD domain-containing protein</fullName>
    </recommendedName>
</protein>
<accession>A0AAV4H3Z9</accession>
<comment type="caution">
    <text evidence="5">The sequence shown here is derived from an EMBL/GenBank/DDBJ whole genome shotgun (WGS) entry which is preliminary data.</text>
</comment>
<keyword evidence="3" id="KW-1133">Transmembrane helix</keyword>
<keyword evidence="6" id="KW-1185">Reference proteome</keyword>
<dbReference type="EMBL" id="BMAT01005335">
    <property type="protein sequence ID" value="GFR91265.1"/>
    <property type="molecule type" value="Genomic_DNA"/>
</dbReference>
<dbReference type="Proteomes" id="UP000762676">
    <property type="component" value="Unassembled WGS sequence"/>
</dbReference>
<evidence type="ECO:0000256" key="1">
    <source>
        <dbReference type="ARBA" id="ARBA00008670"/>
    </source>
</evidence>
<evidence type="ECO:0000259" key="4">
    <source>
        <dbReference type="Pfam" id="PF00229"/>
    </source>
</evidence>
<proteinExistence type="inferred from homology"/>